<feature type="region of interest" description="Disordered" evidence="1">
    <location>
        <begin position="62"/>
        <end position="88"/>
    </location>
</feature>
<evidence type="ECO:0000259" key="2">
    <source>
        <dbReference type="Pfam" id="PF19999"/>
    </source>
</evidence>
<name>A0A545AZK2_9ACTN</name>
<feature type="compositionally biased region" description="Basic and acidic residues" evidence="1">
    <location>
        <begin position="68"/>
        <end position="88"/>
    </location>
</feature>
<dbReference type="InterPro" id="IPR045481">
    <property type="entry name" value="fvmX3"/>
</dbReference>
<feature type="domain" description="FtsH ternary system" evidence="2">
    <location>
        <begin position="1"/>
        <end position="86"/>
    </location>
</feature>
<gene>
    <name evidence="3" type="ORF">FL583_00295</name>
</gene>
<evidence type="ECO:0000313" key="4">
    <source>
        <dbReference type="Proteomes" id="UP000317982"/>
    </source>
</evidence>
<comment type="caution">
    <text evidence="3">The sequence shown here is derived from an EMBL/GenBank/DDBJ whole genome shotgun (WGS) entry which is preliminary data.</text>
</comment>
<dbReference type="Pfam" id="PF19999">
    <property type="entry name" value="fvmX3"/>
    <property type="match status" value="1"/>
</dbReference>
<reference evidence="3 4" key="1">
    <citation type="submission" date="2019-07" db="EMBL/GenBank/DDBJ databases">
        <title>Cryptosporangium phraense sp. nov., isolated from plant litter.</title>
        <authorList>
            <person name="Suriyachadkun C."/>
        </authorList>
    </citation>
    <scope>NUCLEOTIDE SEQUENCE [LARGE SCALE GENOMIC DNA]</scope>
    <source>
        <strain evidence="3 4">A-T 5661</strain>
    </source>
</reference>
<dbReference type="Proteomes" id="UP000317982">
    <property type="component" value="Unassembled WGS sequence"/>
</dbReference>
<dbReference type="OrthoDB" id="4286432at2"/>
<dbReference type="EMBL" id="VIRS01000001">
    <property type="protein sequence ID" value="TQS46756.1"/>
    <property type="molecule type" value="Genomic_DNA"/>
</dbReference>
<evidence type="ECO:0000256" key="1">
    <source>
        <dbReference type="SAM" id="MobiDB-lite"/>
    </source>
</evidence>
<dbReference type="AlphaFoldDB" id="A0A545AZK2"/>
<sequence>MRVRVTFRYNAETGEVEEFRVDDVGSSGVTGRAEDHDARHDRATADVAQVVERNALIEELAPGPAVERQAHVRPSAEPETRREAERDA</sequence>
<protein>
    <recommendedName>
        <fullName evidence="2">FtsH ternary system domain-containing protein</fullName>
    </recommendedName>
</protein>
<dbReference type="RefSeq" id="WP_142702374.1">
    <property type="nucleotide sequence ID" value="NZ_VIRS01000001.1"/>
</dbReference>
<dbReference type="InParanoid" id="A0A545AZK2"/>
<proteinExistence type="predicted"/>
<evidence type="ECO:0000313" key="3">
    <source>
        <dbReference type="EMBL" id="TQS46756.1"/>
    </source>
</evidence>
<keyword evidence="4" id="KW-1185">Reference proteome</keyword>
<accession>A0A545AZK2</accession>
<organism evidence="3 4">
    <name type="scientific">Cryptosporangium phraense</name>
    <dbReference type="NCBI Taxonomy" id="2593070"/>
    <lineage>
        <taxon>Bacteria</taxon>
        <taxon>Bacillati</taxon>
        <taxon>Actinomycetota</taxon>
        <taxon>Actinomycetes</taxon>
        <taxon>Cryptosporangiales</taxon>
        <taxon>Cryptosporangiaceae</taxon>
        <taxon>Cryptosporangium</taxon>
    </lineage>
</organism>